<evidence type="ECO:0000256" key="5">
    <source>
        <dbReference type="ARBA" id="ARBA00023002"/>
    </source>
</evidence>
<name>W2RY93_CYPE1</name>
<dbReference type="eggNOG" id="ENOG502QVPN">
    <property type="taxonomic scope" value="Eukaryota"/>
</dbReference>
<dbReference type="GO" id="GO:0008926">
    <property type="term" value="F:mannitol-1-phosphate 5-dehydrogenase activity"/>
    <property type="evidence" value="ECO:0007669"/>
    <property type="project" value="UniProtKB-EC"/>
</dbReference>
<protein>
    <recommendedName>
        <fullName evidence="4">Mannitol-1-phosphate 5-dehydrogenase</fullName>
        <ecNumber evidence="3">1.1.1.17</ecNumber>
    </recommendedName>
</protein>
<sequence length="384" mass="42282">MAPIAVHFGGGNIGRGFIAELLHESGYEVVFVDVVDDLVNNINNTKSYKITEVGAEGTKTKTITNYRAINSKHNLQDAIDTISKAAIVTCAVGPTILKFIAEPISKAIIQRTEEKPLAVIACENMINATDALREHIIAKTPKPDQDKITSKAEYGNSAIDRIVPTQPAGANLDVLIESFYEWCVQSTGFKSGIPKVNGIHWVEDLEPFIERKLFTVNTSHATAAYFGYQKGKKTIHEAMADEDIKNEVNEALKETAHLIVNKHGISKEEQQKYVDTIVKRISNPHLEDVPVRVGRAPLRKLGRKERFIGPAAQLAEQGYDVKALLGGVEMALRFQNVEGDDESKELATILKENSAEDATTKLTGLESSHPLYSKVLERVKKVQG</sequence>
<keyword evidence="5" id="KW-0560">Oxidoreductase</keyword>
<dbReference type="EMBL" id="KB822720">
    <property type="protein sequence ID" value="ETN40763.1"/>
    <property type="molecule type" value="Genomic_DNA"/>
</dbReference>
<dbReference type="InParanoid" id="W2RY93"/>
<comment type="subunit">
    <text evidence="2">Monomer.</text>
</comment>
<dbReference type="OrthoDB" id="418169at2759"/>
<dbReference type="InterPro" id="IPR036291">
    <property type="entry name" value="NAD(P)-bd_dom_sf"/>
</dbReference>
<dbReference type="Gene3D" id="1.10.1040.10">
    <property type="entry name" value="N-(1-d-carboxylethyl)-l-norvaline Dehydrogenase, domain 2"/>
    <property type="match status" value="1"/>
</dbReference>
<evidence type="ECO:0000256" key="1">
    <source>
        <dbReference type="ARBA" id="ARBA00006541"/>
    </source>
</evidence>
<evidence type="ECO:0000313" key="11">
    <source>
        <dbReference type="Proteomes" id="UP000030752"/>
    </source>
</evidence>
<dbReference type="InterPro" id="IPR013328">
    <property type="entry name" value="6PGD_dom2"/>
</dbReference>
<dbReference type="InterPro" id="IPR000669">
    <property type="entry name" value="Mannitol_DH"/>
</dbReference>
<dbReference type="VEuPathDB" id="FungiDB:HMPREF1541_05043"/>
<dbReference type="AlphaFoldDB" id="W2RY93"/>
<dbReference type="HAMAP" id="MF_00196">
    <property type="entry name" value="Mannitol_dehydrog"/>
    <property type="match status" value="1"/>
</dbReference>
<dbReference type="GO" id="GO:0019592">
    <property type="term" value="P:mannitol catabolic process"/>
    <property type="evidence" value="ECO:0007669"/>
    <property type="project" value="TreeGrafter"/>
</dbReference>
<dbReference type="EC" id="1.1.1.17" evidence="3"/>
<dbReference type="Proteomes" id="UP000030752">
    <property type="component" value="Unassembled WGS sequence"/>
</dbReference>
<accession>W2RY93</accession>
<dbReference type="PANTHER" id="PTHR30524:SF0">
    <property type="entry name" value="ALTRONATE OXIDOREDUCTASE-RELATED"/>
    <property type="match status" value="1"/>
</dbReference>
<proteinExistence type="inferred from homology"/>
<evidence type="ECO:0000259" key="8">
    <source>
        <dbReference type="Pfam" id="PF01232"/>
    </source>
</evidence>
<feature type="domain" description="Mannitol dehydrogenase N-terminal" evidence="8">
    <location>
        <begin position="5"/>
        <end position="197"/>
    </location>
</feature>
<gene>
    <name evidence="10" type="ORF">HMPREF1541_05043</name>
</gene>
<evidence type="ECO:0000259" key="9">
    <source>
        <dbReference type="Pfam" id="PF08125"/>
    </source>
</evidence>
<dbReference type="GO" id="GO:0005829">
    <property type="term" value="C:cytosol"/>
    <property type="evidence" value="ECO:0007669"/>
    <property type="project" value="TreeGrafter"/>
</dbReference>
<dbReference type="HOGENOM" id="CLU_036089_0_1_1"/>
<evidence type="ECO:0000256" key="4">
    <source>
        <dbReference type="ARBA" id="ARBA00016219"/>
    </source>
</evidence>
<evidence type="ECO:0000256" key="3">
    <source>
        <dbReference type="ARBA" id="ARBA00012939"/>
    </source>
</evidence>
<keyword evidence="6" id="KW-0520">NAD</keyword>
<dbReference type="Gene3D" id="3.40.50.720">
    <property type="entry name" value="NAD(P)-binding Rossmann-like Domain"/>
    <property type="match status" value="1"/>
</dbReference>
<dbReference type="SUPFAM" id="SSF51735">
    <property type="entry name" value="NAD(P)-binding Rossmann-fold domains"/>
    <property type="match status" value="1"/>
</dbReference>
<comment type="catalytic activity">
    <reaction evidence="7">
        <text>D-mannitol 1-phosphate + NAD(+) = beta-D-fructose 6-phosphate + NADH + H(+)</text>
        <dbReference type="Rhea" id="RHEA:19661"/>
        <dbReference type="ChEBI" id="CHEBI:15378"/>
        <dbReference type="ChEBI" id="CHEBI:57540"/>
        <dbReference type="ChEBI" id="CHEBI:57634"/>
        <dbReference type="ChEBI" id="CHEBI:57945"/>
        <dbReference type="ChEBI" id="CHEBI:61381"/>
        <dbReference type="EC" id="1.1.1.17"/>
    </reaction>
</comment>
<dbReference type="PANTHER" id="PTHR30524">
    <property type="entry name" value="MANNITOL-1-PHOSPHATE 5-DEHYDROGENASE"/>
    <property type="match status" value="1"/>
</dbReference>
<dbReference type="RefSeq" id="XP_008717606.1">
    <property type="nucleotide sequence ID" value="XM_008719384.1"/>
</dbReference>
<dbReference type="InterPro" id="IPR013131">
    <property type="entry name" value="Mannitol_DH_N"/>
</dbReference>
<evidence type="ECO:0000256" key="2">
    <source>
        <dbReference type="ARBA" id="ARBA00011245"/>
    </source>
</evidence>
<keyword evidence="11" id="KW-1185">Reference proteome</keyword>
<dbReference type="InterPro" id="IPR008927">
    <property type="entry name" value="6-PGluconate_DH-like_C_sf"/>
</dbReference>
<dbReference type="NCBIfam" id="NF002652">
    <property type="entry name" value="PRK02318.2-5"/>
    <property type="match status" value="1"/>
</dbReference>
<dbReference type="Pfam" id="PF08125">
    <property type="entry name" value="Mannitol_dh_C"/>
    <property type="match status" value="1"/>
</dbReference>
<dbReference type="GeneID" id="19972382"/>
<dbReference type="STRING" id="1220924.W2RY93"/>
<organism evidence="10 11">
    <name type="scientific">Cyphellophora europaea (strain CBS 101466)</name>
    <name type="common">Phialophora europaea</name>
    <dbReference type="NCBI Taxonomy" id="1220924"/>
    <lineage>
        <taxon>Eukaryota</taxon>
        <taxon>Fungi</taxon>
        <taxon>Dikarya</taxon>
        <taxon>Ascomycota</taxon>
        <taxon>Pezizomycotina</taxon>
        <taxon>Eurotiomycetes</taxon>
        <taxon>Chaetothyriomycetidae</taxon>
        <taxon>Chaetothyriales</taxon>
        <taxon>Cyphellophoraceae</taxon>
        <taxon>Cyphellophora</taxon>
    </lineage>
</organism>
<dbReference type="PRINTS" id="PR00084">
    <property type="entry name" value="MTLDHDRGNASE"/>
</dbReference>
<dbReference type="InterPro" id="IPR023028">
    <property type="entry name" value="Mannitol_1_phos_5_DH"/>
</dbReference>
<feature type="domain" description="Mannitol dehydrogenase C-terminal" evidence="9">
    <location>
        <begin position="204"/>
        <end position="346"/>
    </location>
</feature>
<evidence type="ECO:0000313" key="10">
    <source>
        <dbReference type="EMBL" id="ETN40763.1"/>
    </source>
</evidence>
<evidence type="ECO:0000256" key="6">
    <source>
        <dbReference type="ARBA" id="ARBA00023027"/>
    </source>
</evidence>
<dbReference type="Pfam" id="PF01232">
    <property type="entry name" value="Mannitol_dh"/>
    <property type="match status" value="1"/>
</dbReference>
<dbReference type="SUPFAM" id="SSF48179">
    <property type="entry name" value="6-phosphogluconate dehydrogenase C-terminal domain-like"/>
    <property type="match status" value="1"/>
</dbReference>
<evidence type="ECO:0000256" key="7">
    <source>
        <dbReference type="ARBA" id="ARBA00048615"/>
    </source>
</evidence>
<dbReference type="InterPro" id="IPR013118">
    <property type="entry name" value="Mannitol_DH_C"/>
</dbReference>
<comment type="similarity">
    <text evidence="1">Belongs to the mannitol dehydrogenase family.</text>
</comment>
<reference evidence="10 11" key="1">
    <citation type="submission" date="2013-03" db="EMBL/GenBank/DDBJ databases">
        <title>The Genome Sequence of Phialophora europaea CBS 101466.</title>
        <authorList>
            <consortium name="The Broad Institute Genomics Platform"/>
            <person name="Cuomo C."/>
            <person name="de Hoog S."/>
            <person name="Gorbushina A."/>
            <person name="Walker B."/>
            <person name="Young S.K."/>
            <person name="Zeng Q."/>
            <person name="Gargeya S."/>
            <person name="Fitzgerald M."/>
            <person name="Haas B."/>
            <person name="Abouelleil A."/>
            <person name="Allen A.W."/>
            <person name="Alvarado L."/>
            <person name="Arachchi H.M."/>
            <person name="Berlin A.M."/>
            <person name="Chapman S.B."/>
            <person name="Gainer-Dewar J."/>
            <person name="Goldberg J."/>
            <person name="Griggs A."/>
            <person name="Gujja S."/>
            <person name="Hansen M."/>
            <person name="Howarth C."/>
            <person name="Imamovic A."/>
            <person name="Ireland A."/>
            <person name="Larimer J."/>
            <person name="McCowan C."/>
            <person name="Murphy C."/>
            <person name="Pearson M."/>
            <person name="Poon T.W."/>
            <person name="Priest M."/>
            <person name="Roberts A."/>
            <person name="Saif S."/>
            <person name="Shea T."/>
            <person name="Sisk P."/>
            <person name="Sykes S."/>
            <person name="Wortman J."/>
            <person name="Nusbaum C."/>
            <person name="Birren B."/>
        </authorList>
    </citation>
    <scope>NUCLEOTIDE SEQUENCE [LARGE SCALE GENOMIC DNA]</scope>
    <source>
        <strain evidence="10 11">CBS 101466</strain>
    </source>
</reference>